<feature type="region of interest" description="Disordered" evidence="1">
    <location>
        <begin position="145"/>
        <end position="181"/>
    </location>
</feature>
<dbReference type="Proteomes" id="UP000824540">
    <property type="component" value="Unassembled WGS sequence"/>
</dbReference>
<feature type="non-terminal residue" evidence="3">
    <location>
        <position position="417"/>
    </location>
</feature>
<feature type="compositionally biased region" description="Polar residues" evidence="1">
    <location>
        <begin position="150"/>
        <end position="174"/>
    </location>
</feature>
<feature type="compositionally biased region" description="Low complexity" evidence="1">
    <location>
        <begin position="80"/>
        <end position="90"/>
    </location>
</feature>
<sequence length="417" mass="45239">VFAVLILSSYNSFLTSVNLTLSSLHLCLSYPFFSSPRLLPSCALFFSFFESSSQGFRCPLPSLSSVCLLPLRSQTRDLQTLQPQTQDTPLPSHPRTLKPPITNTGRSNHKKKDMTVGGPALPLSTLSLSLLCLLVLRGSAASSIANSSATVTRNAGQTDTPFDETNSTSPSPTGVSEGYATENSGNIELHYHNGTTDTMKSIAMIPNKTDSPDMEAMGTSTHSAIIPSQTTLPSKLQERQGLSLAVRIFVVLLVLVILIVLFLAIRYRWMDRCRGGVGAASGCLAAGVRDIQSRLGIRLWPGKRGEVGGENEDEEEEDDEEEEGGQRWGDVELGNGRDVESEKDKREEEEDDSSDDYSSMEGYDLRERARQGEGGGGEGKREGQDQGEEEKEEGMSKEETAAEKSEIGGMVECDLTA</sequence>
<evidence type="ECO:0000256" key="1">
    <source>
        <dbReference type="SAM" id="MobiDB-lite"/>
    </source>
</evidence>
<feature type="region of interest" description="Disordered" evidence="1">
    <location>
        <begin position="302"/>
        <end position="417"/>
    </location>
</feature>
<organism evidence="3 4">
    <name type="scientific">Albula glossodonta</name>
    <name type="common">roundjaw bonefish</name>
    <dbReference type="NCBI Taxonomy" id="121402"/>
    <lineage>
        <taxon>Eukaryota</taxon>
        <taxon>Metazoa</taxon>
        <taxon>Chordata</taxon>
        <taxon>Craniata</taxon>
        <taxon>Vertebrata</taxon>
        <taxon>Euteleostomi</taxon>
        <taxon>Actinopterygii</taxon>
        <taxon>Neopterygii</taxon>
        <taxon>Teleostei</taxon>
        <taxon>Albuliformes</taxon>
        <taxon>Albulidae</taxon>
        <taxon>Albula</taxon>
    </lineage>
</organism>
<dbReference type="AlphaFoldDB" id="A0A8T2P196"/>
<proteinExistence type="predicted"/>
<feature type="compositionally biased region" description="Acidic residues" evidence="1">
    <location>
        <begin position="309"/>
        <end position="323"/>
    </location>
</feature>
<name>A0A8T2P196_9TELE</name>
<dbReference type="OrthoDB" id="10491149at2759"/>
<keyword evidence="2" id="KW-0812">Transmembrane</keyword>
<feature type="compositionally biased region" description="Basic and acidic residues" evidence="1">
    <location>
        <begin position="393"/>
        <end position="406"/>
    </location>
</feature>
<protein>
    <submittedName>
        <fullName evidence="3">Uncharacterized protein</fullName>
    </submittedName>
</protein>
<reference evidence="3" key="1">
    <citation type="thesis" date="2021" institute="BYU ScholarsArchive" country="Provo, UT, USA">
        <title>Applications of and Algorithms for Genome Assembly and Genomic Analyses with an Emphasis on Marine Teleosts.</title>
        <authorList>
            <person name="Pickett B.D."/>
        </authorList>
    </citation>
    <scope>NUCLEOTIDE SEQUENCE</scope>
    <source>
        <strain evidence="3">HI-2016</strain>
    </source>
</reference>
<keyword evidence="2" id="KW-1133">Transmembrane helix</keyword>
<keyword evidence="4" id="KW-1185">Reference proteome</keyword>
<comment type="caution">
    <text evidence="3">The sequence shown here is derived from an EMBL/GenBank/DDBJ whole genome shotgun (WGS) entry which is preliminary data.</text>
</comment>
<gene>
    <name evidence="3" type="ORF">JZ751_016429</name>
</gene>
<evidence type="ECO:0000313" key="3">
    <source>
        <dbReference type="EMBL" id="KAG9342427.1"/>
    </source>
</evidence>
<feature type="transmembrane region" description="Helical" evidence="2">
    <location>
        <begin position="244"/>
        <end position="265"/>
    </location>
</feature>
<evidence type="ECO:0000256" key="2">
    <source>
        <dbReference type="SAM" id="Phobius"/>
    </source>
</evidence>
<accession>A0A8T2P196</accession>
<feature type="region of interest" description="Disordered" evidence="1">
    <location>
        <begin position="80"/>
        <end position="113"/>
    </location>
</feature>
<keyword evidence="2" id="KW-0472">Membrane</keyword>
<feature type="compositionally biased region" description="Basic and acidic residues" evidence="1">
    <location>
        <begin position="335"/>
        <end position="346"/>
    </location>
</feature>
<dbReference type="EMBL" id="JAFBMS010000028">
    <property type="protein sequence ID" value="KAG9342427.1"/>
    <property type="molecule type" value="Genomic_DNA"/>
</dbReference>
<feature type="non-terminal residue" evidence="3">
    <location>
        <position position="1"/>
    </location>
</feature>
<evidence type="ECO:0000313" key="4">
    <source>
        <dbReference type="Proteomes" id="UP000824540"/>
    </source>
</evidence>